<organism evidence="2">
    <name type="scientific">marine sediment metagenome</name>
    <dbReference type="NCBI Taxonomy" id="412755"/>
    <lineage>
        <taxon>unclassified sequences</taxon>
        <taxon>metagenomes</taxon>
        <taxon>ecological metagenomes</taxon>
    </lineage>
</organism>
<feature type="transmembrane region" description="Helical" evidence="1">
    <location>
        <begin position="6"/>
        <end position="24"/>
    </location>
</feature>
<comment type="caution">
    <text evidence="2">The sequence shown here is derived from an EMBL/GenBank/DDBJ whole genome shotgun (WGS) entry which is preliminary data.</text>
</comment>
<dbReference type="AlphaFoldDB" id="A0A0F8WPK2"/>
<keyword evidence="1" id="KW-0812">Transmembrane</keyword>
<sequence length="75" mass="9101">MEIEIRNDIYIFLLGLSVTILLTIQRSKLLDMFQVLLTQNHERDKEEEEKYNPSEEYWLRMSCKWCNVDKANIFT</sequence>
<evidence type="ECO:0000256" key="1">
    <source>
        <dbReference type="SAM" id="Phobius"/>
    </source>
</evidence>
<dbReference type="EMBL" id="LAZR01063898">
    <property type="protein sequence ID" value="KKK58593.1"/>
    <property type="molecule type" value="Genomic_DNA"/>
</dbReference>
<reference evidence="2" key="1">
    <citation type="journal article" date="2015" name="Nature">
        <title>Complex archaea that bridge the gap between prokaryotes and eukaryotes.</title>
        <authorList>
            <person name="Spang A."/>
            <person name="Saw J.H."/>
            <person name="Jorgensen S.L."/>
            <person name="Zaremba-Niedzwiedzka K."/>
            <person name="Martijn J."/>
            <person name="Lind A.E."/>
            <person name="van Eijk R."/>
            <person name="Schleper C."/>
            <person name="Guy L."/>
            <person name="Ettema T.J."/>
        </authorList>
    </citation>
    <scope>NUCLEOTIDE SEQUENCE</scope>
</reference>
<name>A0A0F8WPK2_9ZZZZ</name>
<protein>
    <submittedName>
        <fullName evidence="2">Uncharacterized protein</fullName>
    </submittedName>
</protein>
<keyword evidence="1" id="KW-1133">Transmembrane helix</keyword>
<accession>A0A0F8WPK2</accession>
<keyword evidence="1" id="KW-0472">Membrane</keyword>
<gene>
    <name evidence="2" type="ORF">LCGC14_3042870</name>
</gene>
<evidence type="ECO:0000313" key="2">
    <source>
        <dbReference type="EMBL" id="KKK58593.1"/>
    </source>
</evidence>
<proteinExistence type="predicted"/>